<evidence type="ECO:0000256" key="1">
    <source>
        <dbReference type="SAM" id="Phobius"/>
    </source>
</evidence>
<keyword evidence="1" id="KW-0472">Membrane</keyword>
<gene>
    <name evidence="2" type="ORF">BN970_06933</name>
</gene>
<proteinExistence type="predicted"/>
<organism evidence="2 3">
    <name type="scientific">Mycolicibacterium conceptionense</name>
    <dbReference type="NCBI Taxonomy" id="451644"/>
    <lineage>
        <taxon>Bacteria</taxon>
        <taxon>Bacillati</taxon>
        <taxon>Actinomycetota</taxon>
        <taxon>Actinomycetes</taxon>
        <taxon>Mycobacteriales</taxon>
        <taxon>Mycobacteriaceae</taxon>
        <taxon>Mycolicibacterium</taxon>
    </lineage>
</organism>
<name>A0A0U1DYN7_9MYCO</name>
<protein>
    <submittedName>
        <fullName evidence="2">Uncharacterized protein</fullName>
    </submittedName>
</protein>
<sequence>MSSATTVDGQGSKPVSTVLAAAAFTAAILGLGYLAFGLLTMLVFTAGFVGGLLLWLLVPSRGSWADIKVPYWVALLLFALHRVEENRMGFFRFLAEVTGLPTPELSSPPLVLLLALSVGAWLVVPFLMARGLRFGRYLAWTFFASMGVTELAHFLVFPWFSDVAWHYVPGMWTVIALAPVAWFGMWRLARGANVKPILSGPEQTTATPRHRQNELRHVLACLSSAVREHT</sequence>
<feature type="transmembrane region" description="Helical" evidence="1">
    <location>
        <begin position="166"/>
        <end position="186"/>
    </location>
</feature>
<keyword evidence="1" id="KW-0812">Transmembrane</keyword>
<dbReference type="AlphaFoldDB" id="A0A0U1DYN7"/>
<dbReference type="EMBL" id="CTEF01000009">
    <property type="protein sequence ID" value="CQD25135.1"/>
    <property type="molecule type" value="Genomic_DNA"/>
</dbReference>
<keyword evidence="1" id="KW-1133">Transmembrane helix</keyword>
<feature type="transmembrane region" description="Helical" evidence="1">
    <location>
        <begin position="15"/>
        <end position="35"/>
    </location>
</feature>
<feature type="transmembrane region" description="Helical" evidence="1">
    <location>
        <begin position="137"/>
        <end position="160"/>
    </location>
</feature>
<evidence type="ECO:0000313" key="3">
    <source>
        <dbReference type="Proteomes" id="UP000182227"/>
    </source>
</evidence>
<feature type="transmembrane region" description="Helical" evidence="1">
    <location>
        <begin position="110"/>
        <end position="128"/>
    </location>
</feature>
<feature type="transmembrane region" description="Helical" evidence="1">
    <location>
        <begin position="41"/>
        <end position="58"/>
    </location>
</feature>
<evidence type="ECO:0000313" key="2">
    <source>
        <dbReference type="EMBL" id="CQD25135.1"/>
    </source>
</evidence>
<dbReference type="Proteomes" id="UP000182227">
    <property type="component" value="Unassembled WGS sequence"/>
</dbReference>
<reference evidence="2 3" key="1">
    <citation type="submission" date="2015-03" db="EMBL/GenBank/DDBJ databases">
        <authorList>
            <person name="Murphy D."/>
        </authorList>
    </citation>
    <scope>NUCLEOTIDE SEQUENCE [LARGE SCALE GENOMIC DNA]</scope>
    <source>
        <strain evidence="2 3">D16</strain>
    </source>
</reference>
<accession>A0A0U1DYN7</accession>